<dbReference type="InterPro" id="IPR006555">
    <property type="entry name" value="ATP-dep_Helicase_C"/>
</dbReference>
<dbReference type="InterPro" id="IPR014013">
    <property type="entry name" value="Helic_SF1/SF2_ATP-bd_DinG/Rad3"/>
</dbReference>
<organism evidence="17 18">
    <name type="scientific">Cohnella phaseoli</name>
    <dbReference type="NCBI Taxonomy" id="456490"/>
    <lineage>
        <taxon>Bacteria</taxon>
        <taxon>Bacillati</taxon>
        <taxon>Bacillota</taxon>
        <taxon>Bacilli</taxon>
        <taxon>Bacillales</taxon>
        <taxon>Paenibacillaceae</taxon>
        <taxon>Cohnella</taxon>
    </lineage>
</organism>
<keyword evidence="5" id="KW-0227">DNA damage</keyword>
<dbReference type="Pfam" id="PF06733">
    <property type="entry name" value="DEAD_2"/>
    <property type="match status" value="1"/>
</dbReference>
<dbReference type="InterPro" id="IPR038726">
    <property type="entry name" value="PDDEXK_AddAB-type"/>
</dbReference>
<feature type="domain" description="Helicase ATP-binding" evidence="16">
    <location>
        <begin position="183"/>
        <end position="434"/>
    </location>
</feature>
<proteinExistence type="inferred from homology"/>
<evidence type="ECO:0000256" key="9">
    <source>
        <dbReference type="ARBA" id="ARBA00022840"/>
    </source>
</evidence>
<dbReference type="Proteomes" id="UP000256977">
    <property type="component" value="Unassembled WGS sequence"/>
</dbReference>
<evidence type="ECO:0000256" key="2">
    <source>
        <dbReference type="ARBA" id="ARBA00022722"/>
    </source>
</evidence>
<dbReference type="SMART" id="SM00488">
    <property type="entry name" value="DEXDc2"/>
    <property type="match status" value="1"/>
</dbReference>
<dbReference type="InterPro" id="IPR042493">
    <property type="entry name" value="XPD_DNA_FeS"/>
</dbReference>
<evidence type="ECO:0000256" key="6">
    <source>
        <dbReference type="ARBA" id="ARBA00022801"/>
    </source>
</evidence>
<dbReference type="OrthoDB" id="9765586at2"/>
<dbReference type="GO" id="GO:0005524">
    <property type="term" value="F:ATP binding"/>
    <property type="evidence" value="ECO:0007669"/>
    <property type="project" value="UniProtKB-KW"/>
</dbReference>
<keyword evidence="14" id="KW-0413">Isomerase</keyword>
<dbReference type="GO" id="GO:0016818">
    <property type="term" value="F:hydrolase activity, acting on acid anhydrides, in phosphorus-containing anhydrides"/>
    <property type="evidence" value="ECO:0007669"/>
    <property type="project" value="InterPro"/>
</dbReference>
<evidence type="ECO:0000256" key="10">
    <source>
        <dbReference type="ARBA" id="ARBA00023004"/>
    </source>
</evidence>
<evidence type="ECO:0000259" key="16">
    <source>
        <dbReference type="PROSITE" id="PS51193"/>
    </source>
</evidence>
<dbReference type="Gene3D" id="1.10.30.20">
    <property type="entry name" value="Bacterial XPD DNA helicase, FeS cluster domain"/>
    <property type="match status" value="1"/>
</dbReference>
<evidence type="ECO:0000256" key="14">
    <source>
        <dbReference type="ARBA" id="ARBA00023235"/>
    </source>
</evidence>
<evidence type="ECO:0000256" key="3">
    <source>
        <dbReference type="ARBA" id="ARBA00022723"/>
    </source>
</evidence>
<keyword evidence="8" id="KW-0269">Exonuclease</keyword>
<dbReference type="InterPro" id="IPR045028">
    <property type="entry name" value="DinG/Rad3-like"/>
</dbReference>
<dbReference type="InterPro" id="IPR006554">
    <property type="entry name" value="Helicase-like_DEXD_c2"/>
</dbReference>
<evidence type="ECO:0000256" key="11">
    <source>
        <dbReference type="ARBA" id="ARBA00023014"/>
    </source>
</evidence>
<dbReference type="GO" id="GO:0004527">
    <property type="term" value="F:exonuclease activity"/>
    <property type="evidence" value="ECO:0007669"/>
    <property type="project" value="UniProtKB-KW"/>
</dbReference>
<keyword evidence="10" id="KW-0408">Iron</keyword>
<accession>A0A3D9I4J3</accession>
<dbReference type="Pfam" id="PF13307">
    <property type="entry name" value="Helicase_C_2"/>
    <property type="match status" value="1"/>
</dbReference>
<evidence type="ECO:0000256" key="4">
    <source>
        <dbReference type="ARBA" id="ARBA00022741"/>
    </source>
</evidence>
<keyword evidence="2" id="KW-0540">Nuclease</keyword>
<evidence type="ECO:0000256" key="15">
    <source>
        <dbReference type="ARBA" id="ARBA00038058"/>
    </source>
</evidence>
<dbReference type="InterPro" id="IPR027417">
    <property type="entry name" value="P-loop_NTPase"/>
</dbReference>
<dbReference type="GO" id="GO:0003677">
    <property type="term" value="F:DNA binding"/>
    <property type="evidence" value="ECO:0007669"/>
    <property type="project" value="UniProtKB-KW"/>
</dbReference>
<keyword evidence="4" id="KW-0547">Nucleotide-binding</keyword>
<dbReference type="Gene3D" id="3.40.50.300">
    <property type="entry name" value="P-loop containing nucleotide triphosphate hydrolases"/>
    <property type="match status" value="2"/>
</dbReference>
<keyword evidence="1" id="KW-0004">4Fe-4S</keyword>
<comment type="caution">
    <text evidence="17">The sequence shown here is derived from an EMBL/GenBank/DDBJ whole genome shotgun (WGS) entry which is preliminary data.</text>
</comment>
<evidence type="ECO:0000256" key="13">
    <source>
        <dbReference type="ARBA" id="ARBA00023204"/>
    </source>
</evidence>
<evidence type="ECO:0000256" key="7">
    <source>
        <dbReference type="ARBA" id="ARBA00022806"/>
    </source>
</evidence>
<dbReference type="Pfam" id="PF12705">
    <property type="entry name" value="PDDEXK_1"/>
    <property type="match status" value="1"/>
</dbReference>
<dbReference type="InterPro" id="IPR010614">
    <property type="entry name" value="RAD3-like_helicase_DEAD"/>
</dbReference>
<keyword evidence="12" id="KW-0238">DNA-binding</keyword>
<dbReference type="RefSeq" id="WP_116064852.1">
    <property type="nucleotide sequence ID" value="NZ_QRDZ01000038.1"/>
</dbReference>
<dbReference type="EMBL" id="QRDZ01000038">
    <property type="protein sequence ID" value="RED56677.1"/>
    <property type="molecule type" value="Genomic_DNA"/>
</dbReference>
<comment type="similarity">
    <text evidence="15">Belongs to the helicase family. DinG subfamily.</text>
</comment>
<keyword evidence="18" id="KW-1185">Reference proteome</keyword>
<evidence type="ECO:0000313" key="17">
    <source>
        <dbReference type="EMBL" id="RED56677.1"/>
    </source>
</evidence>
<dbReference type="Gene3D" id="3.90.320.10">
    <property type="match status" value="1"/>
</dbReference>
<evidence type="ECO:0000256" key="8">
    <source>
        <dbReference type="ARBA" id="ARBA00022839"/>
    </source>
</evidence>
<dbReference type="PANTHER" id="PTHR11472">
    <property type="entry name" value="DNA REPAIR DEAD HELICASE RAD3/XP-D SUBFAMILY MEMBER"/>
    <property type="match status" value="1"/>
</dbReference>
<dbReference type="AlphaFoldDB" id="A0A3D9I4J3"/>
<keyword evidence="9" id="KW-0067">ATP-binding</keyword>
<evidence type="ECO:0000256" key="1">
    <source>
        <dbReference type="ARBA" id="ARBA00022485"/>
    </source>
</evidence>
<reference evidence="17 18" key="1">
    <citation type="submission" date="2018-07" db="EMBL/GenBank/DDBJ databases">
        <title>Genomic Encyclopedia of Type Strains, Phase III (KMG-III): the genomes of soil and plant-associated and newly described type strains.</title>
        <authorList>
            <person name="Whitman W."/>
        </authorList>
    </citation>
    <scope>NUCLEOTIDE SEQUENCE [LARGE SCALE GENOMIC DNA]</scope>
    <source>
        <strain evidence="17 18">CECT 7287</strain>
    </source>
</reference>
<name>A0A3D9I4J3_9BACL</name>
<dbReference type="SMART" id="SM00491">
    <property type="entry name" value="HELICc2"/>
    <property type="match status" value="1"/>
</dbReference>
<dbReference type="PROSITE" id="PS51193">
    <property type="entry name" value="HELICASE_ATP_BIND_2"/>
    <property type="match status" value="1"/>
</dbReference>
<dbReference type="GO" id="GO:0003678">
    <property type="term" value="F:DNA helicase activity"/>
    <property type="evidence" value="ECO:0007669"/>
    <property type="project" value="InterPro"/>
</dbReference>
<protein>
    <submittedName>
        <fullName evidence="17">Rad3-related DNA helicase</fullName>
    </submittedName>
</protein>
<dbReference type="Gene3D" id="1.10.275.40">
    <property type="match status" value="1"/>
</dbReference>
<keyword evidence="7 17" id="KW-0347">Helicase</keyword>
<dbReference type="GO" id="GO:0006281">
    <property type="term" value="P:DNA repair"/>
    <property type="evidence" value="ECO:0007669"/>
    <property type="project" value="UniProtKB-KW"/>
</dbReference>
<keyword evidence="11" id="KW-0411">Iron-sulfur</keyword>
<dbReference type="InterPro" id="IPR011604">
    <property type="entry name" value="PDDEXK-like_dom_sf"/>
</dbReference>
<sequence>MADTISLSVRGLVEHVFRGGSLDSGFRAASTMIEGTKAHQKLQSKYGESDRKEVYLSAEIVCGELLFVVDGRCDGLLASEDGAITIEEIKSTVRDIEAMTENETPEVHWAQAYFYAYMYAMENRAERLRVRLTYVQVDTEEVRSFEREKTLAELEKYVRDVTEAYAPYARMLAENRRLRDESIAELEFPFTSYREGQRKLAGAVYKTICEGRKLFARAPTGIGKTVSTLFPAIKAIGMGKLEQLFYLTARTITRTAAEDTLATMAQRGLVLRSVTITAKEKVCFQDQVDCRPESCPYANDYYDRINEAILDLLGNETSIRRETIERYARKHVVCPFEMSLDAAYGADAVIGDYNYIFDPRVSLKRLTGERKKRTALLVDEAHNLVDRAREMYSAVLEKREFLELEREFKGVSLSIHTAAKTINKWFVTLRKQSEGEPLVSKEVPDGLQVLIEEFLGRAERELAGGGPGAGSERLLNAYFAAAGWIRTGKLYDERYVAYAEFERNEVRLKMFCLDPSHLLAQMGKGFLAHVFFSATLSPLGYYMDMLGAGEEDYSVTLASPFAKEQWEARIIPLSTRYADRERTKERLTAALLDFAGQRRGNYLVFFPSYEYMNGIYEEFAAQSEGSWQNLLQTPDMAEEERERFLARFDEANEETLVGFAVMGGIFSEGIDLTGDRLNGVAVVGVGMPQIGLERNLIRSHFDAQGMNGFDYAYVYPGINKVLQAGGRLIRTELDQGRLMLLDDRYLQPKYARLLPEEWRG</sequence>
<evidence type="ECO:0000313" key="18">
    <source>
        <dbReference type="Proteomes" id="UP000256977"/>
    </source>
</evidence>
<keyword evidence="3" id="KW-0479">Metal-binding</keyword>
<dbReference type="SUPFAM" id="SSF52540">
    <property type="entry name" value="P-loop containing nucleoside triphosphate hydrolases"/>
    <property type="match status" value="2"/>
</dbReference>
<evidence type="ECO:0000256" key="12">
    <source>
        <dbReference type="ARBA" id="ARBA00023125"/>
    </source>
</evidence>
<dbReference type="GO" id="GO:0046872">
    <property type="term" value="F:metal ion binding"/>
    <property type="evidence" value="ECO:0007669"/>
    <property type="project" value="UniProtKB-KW"/>
</dbReference>
<evidence type="ECO:0000256" key="5">
    <source>
        <dbReference type="ARBA" id="ARBA00022763"/>
    </source>
</evidence>
<dbReference type="GO" id="GO:0051539">
    <property type="term" value="F:4 iron, 4 sulfur cluster binding"/>
    <property type="evidence" value="ECO:0007669"/>
    <property type="project" value="UniProtKB-KW"/>
</dbReference>
<keyword evidence="6" id="KW-0378">Hydrolase</keyword>
<dbReference type="PANTHER" id="PTHR11472:SF34">
    <property type="entry name" value="REGULATOR OF TELOMERE ELONGATION HELICASE 1"/>
    <property type="match status" value="1"/>
</dbReference>
<keyword evidence="13" id="KW-0234">DNA repair</keyword>
<gene>
    <name evidence="17" type="ORF">DFP98_13846</name>
</gene>